<dbReference type="Pfam" id="PF22691">
    <property type="entry name" value="Thiolase_C_1"/>
    <property type="match status" value="1"/>
</dbReference>
<evidence type="ECO:0000259" key="1">
    <source>
        <dbReference type="Pfam" id="PF22691"/>
    </source>
</evidence>
<dbReference type="PANTHER" id="PTHR42870">
    <property type="entry name" value="ACETYL-COA C-ACETYLTRANSFERASE"/>
    <property type="match status" value="1"/>
</dbReference>
<accession>A0ABQ4JGV2</accession>
<dbReference type="PIRSF" id="PIRSF000429">
    <property type="entry name" value="Ac-CoA_Ac_transf"/>
    <property type="match status" value="1"/>
</dbReference>
<keyword evidence="3" id="KW-1185">Reference proteome</keyword>
<sequence>MNGHLIGRDQLGTGVAVVGVAESDLGVTDQPILGLQTQAITRALDDAGLALRDVDGLATTGISRFSATQLADWLGIQPKWTDSTFAGGSAYEMYVARAAQAIRAGQAETVLVSFASNQRSARSRSLGGVVEAHTPEAQFETPYAPLYPLSYYAMAAQRYLHEFGATREHLAEIAVAAREWALLNPKAFRYGAGPLTVEDVLASPMISSPLTTADCCLVTDGGGAVVLTSSERARDLRKTPVEVLGYGERTTNTSMTAVDDLTLTGAVGSSADALARAGLSISDIDVIEVYDSFTITVALTLEALGVCGRGEALDFIQDGRIRPGGQLPLNTNGGGLSYCHPGQYGVLLLVEAVRQLRGECGPRQVAGARTALAHGTGGILSTHATVILGVDR</sequence>
<comment type="caution">
    <text evidence="2">The sequence shown here is derived from an EMBL/GenBank/DDBJ whole genome shotgun (WGS) entry which is preliminary data.</text>
</comment>
<proteinExistence type="predicted"/>
<evidence type="ECO:0000313" key="3">
    <source>
        <dbReference type="Proteomes" id="UP000653076"/>
    </source>
</evidence>
<feature type="domain" description="Thiolase C-terminal" evidence="1">
    <location>
        <begin position="247"/>
        <end position="389"/>
    </location>
</feature>
<dbReference type="CDD" id="cd00829">
    <property type="entry name" value="SCP-x_thiolase"/>
    <property type="match status" value="1"/>
</dbReference>
<dbReference type="SUPFAM" id="SSF53901">
    <property type="entry name" value="Thiolase-like"/>
    <property type="match status" value="2"/>
</dbReference>
<dbReference type="InterPro" id="IPR016039">
    <property type="entry name" value="Thiolase-like"/>
</dbReference>
<dbReference type="InterPro" id="IPR055140">
    <property type="entry name" value="Thiolase_C_2"/>
</dbReference>
<dbReference type="Gene3D" id="3.40.47.10">
    <property type="match status" value="1"/>
</dbReference>
<dbReference type="Proteomes" id="UP000653076">
    <property type="component" value="Unassembled WGS sequence"/>
</dbReference>
<name>A0ABQ4JGV2_9ACTN</name>
<organism evidence="2 3">
    <name type="scientific">Micromonospora qiuiae</name>
    <dbReference type="NCBI Taxonomy" id="502268"/>
    <lineage>
        <taxon>Bacteria</taxon>
        <taxon>Bacillati</taxon>
        <taxon>Actinomycetota</taxon>
        <taxon>Actinomycetes</taxon>
        <taxon>Micromonosporales</taxon>
        <taxon>Micromonosporaceae</taxon>
        <taxon>Micromonospora</taxon>
    </lineage>
</organism>
<gene>
    <name evidence="2" type="ORF">Vqi01_50100</name>
</gene>
<dbReference type="InterPro" id="IPR002155">
    <property type="entry name" value="Thiolase"/>
</dbReference>
<reference evidence="2 3" key="1">
    <citation type="submission" date="2021-01" db="EMBL/GenBank/DDBJ databases">
        <title>Whole genome shotgun sequence of Verrucosispora qiuiae NBRC 106684.</title>
        <authorList>
            <person name="Komaki H."/>
            <person name="Tamura T."/>
        </authorList>
    </citation>
    <scope>NUCLEOTIDE SEQUENCE [LARGE SCALE GENOMIC DNA]</scope>
    <source>
        <strain evidence="2 3">NBRC 106684</strain>
    </source>
</reference>
<dbReference type="NCBIfam" id="NF004811">
    <property type="entry name" value="PRK06158.1"/>
    <property type="match status" value="1"/>
</dbReference>
<evidence type="ECO:0000313" key="2">
    <source>
        <dbReference type="EMBL" id="GIJ29848.1"/>
    </source>
</evidence>
<dbReference type="RefSeq" id="WP_204037295.1">
    <property type="nucleotide sequence ID" value="NZ_BOPC01000086.1"/>
</dbReference>
<dbReference type="PANTHER" id="PTHR42870:SF1">
    <property type="entry name" value="NON-SPECIFIC LIPID-TRANSFER PROTEIN-LIKE 2"/>
    <property type="match status" value="1"/>
</dbReference>
<protein>
    <submittedName>
        <fullName evidence="2">Thiolase</fullName>
    </submittedName>
</protein>
<dbReference type="EMBL" id="BOPC01000086">
    <property type="protein sequence ID" value="GIJ29848.1"/>
    <property type="molecule type" value="Genomic_DNA"/>
</dbReference>